<gene>
    <name evidence="1" type="ORF">AAFH49_07900</name>
</gene>
<dbReference type="EMBL" id="JBCEVZ010000014">
    <property type="protein sequence ID" value="MEL5994127.1"/>
    <property type="molecule type" value="Genomic_DNA"/>
</dbReference>
<sequence>MLLLLGAGLMGLSLASCDDLIEPDISARHVLLLTPTDSSRTAVVVQTFRWEPVANARSYRIQVASPSFASPTKAFHDSTVTRTFFTTTLVPGAYQWRVQAVNGSYETAFSTRGFQLDTTTRLTGQTLQLGLPAAGAVTNVPVVNFSWTGLPMAQRYQLVISPNPRAGGGAALDTLVGTATAVSLRLPRTSQVYQWHITALNANSSATSATRTVEVDVTPPAAPTLVSPAASALFLTLPVTLTWSHPSTDVVRDSVFFYEPNQTALFSGFPKASSGTTLVLPAPAIPLSTGTYYWSVRSVDRAGNVGPAAAKRPFIIQ</sequence>
<name>A0ABU9LTU7_9BACT</name>
<evidence type="ECO:0008006" key="3">
    <source>
        <dbReference type="Google" id="ProtNLM"/>
    </source>
</evidence>
<evidence type="ECO:0000313" key="1">
    <source>
        <dbReference type="EMBL" id="MEL5994127.1"/>
    </source>
</evidence>
<dbReference type="Proteomes" id="UP001479606">
    <property type="component" value="Unassembled WGS sequence"/>
</dbReference>
<organism evidence="1 2">
    <name type="scientific">Hymenobacter segetis</name>
    <dbReference type="NCBI Taxonomy" id="2025509"/>
    <lineage>
        <taxon>Bacteria</taxon>
        <taxon>Pseudomonadati</taxon>
        <taxon>Bacteroidota</taxon>
        <taxon>Cytophagia</taxon>
        <taxon>Cytophagales</taxon>
        <taxon>Hymenobacteraceae</taxon>
        <taxon>Hymenobacter</taxon>
    </lineage>
</organism>
<dbReference type="SUPFAM" id="SSF49265">
    <property type="entry name" value="Fibronectin type III"/>
    <property type="match status" value="1"/>
</dbReference>
<proteinExistence type="predicted"/>
<reference evidence="1 2" key="1">
    <citation type="journal article" date="2018" name="Arch. Microbiol.">
        <title>Hymenobacter segetis sp. nov., isolated from soil.</title>
        <authorList>
            <person name="Ten L.N."/>
            <person name="Lim S.J."/>
            <person name="Kim B.O."/>
            <person name="Kang I.K."/>
            <person name="Jung H.Y."/>
        </authorList>
    </citation>
    <scope>NUCLEOTIDE SEQUENCE [LARGE SCALE GENOMIC DNA]</scope>
    <source>
        <strain evidence="1 2">S7-3-11</strain>
    </source>
</reference>
<accession>A0ABU9LTU7</accession>
<dbReference type="InterPro" id="IPR036116">
    <property type="entry name" value="FN3_sf"/>
</dbReference>
<dbReference type="InterPro" id="IPR013783">
    <property type="entry name" value="Ig-like_fold"/>
</dbReference>
<comment type="caution">
    <text evidence="1">The sequence shown here is derived from an EMBL/GenBank/DDBJ whole genome shotgun (WGS) entry which is preliminary data.</text>
</comment>
<keyword evidence="2" id="KW-1185">Reference proteome</keyword>
<evidence type="ECO:0000313" key="2">
    <source>
        <dbReference type="Proteomes" id="UP001479606"/>
    </source>
</evidence>
<protein>
    <recommendedName>
        <fullName evidence="3">Fibronectin type-III domain-containing protein</fullName>
    </recommendedName>
</protein>
<dbReference type="Gene3D" id="2.60.40.10">
    <property type="entry name" value="Immunoglobulins"/>
    <property type="match status" value="3"/>
</dbReference>
<dbReference type="RefSeq" id="WP_342297138.1">
    <property type="nucleotide sequence ID" value="NZ_JBCEVZ010000014.1"/>
</dbReference>